<evidence type="ECO:0000313" key="9">
    <source>
        <dbReference type="EMBL" id="MCD5315364.1"/>
    </source>
</evidence>
<dbReference type="InterPro" id="IPR020057">
    <property type="entry name" value="Ribosomal_bL25_b-dom"/>
</dbReference>
<dbReference type="PANTHER" id="PTHR33284">
    <property type="entry name" value="RIBOSOMAL PROTEIN L25/GLN-TRNA SYNTHETASE, ANTI-CODON-BINDING DOMAIN-CONTAINING PROTEIN"/>
    <property type="match status" value="1"/>
</dbReference>
<dbReference type="InterPro" id="IPR011035">
    <property type="entry name" value="Ribosomal_bL25/Gln-tRNA_synth"/>
</dbReference>
<evidence type="ECO:0000256" key="1">
    <source>
        <dbReference type="ARBA" id="ARBA00022730"/>
    </source>
</evidence>
<dbReference type="Gene3D" id="2.170.120.20">
    <property type="entry name" value="Ribosomal protein L25, beta domain"/>
    <property type="match status" value="1"/>
</dbReference>
<dbReference type="InterPro" id="IPR020056">
    <property type="entry name" value="Rbsml_bL25/Gln-tRNA_synth_N"/>
</dbReference>
<protein>
    <recommendedName>
        <fullName evidence="5">Large ribosomal subunit protein bL25</fullName>
    </recommendedName>
    <alternativeName>
        <fullName evidence="5">General stress protein CTC</fullName>
    </alternativeName>
</protein>
<dbReference type="SUPFAM" id="SSF50715">
    <property type="entry name" value="Ribosomal protein L25-like"/>
    <property type="match status" value="1"/>
</dbReference>
<evidence type="ECO:0000256" key="5">
    <source>
        <dbReference type="HAMAP-Rule" id="MF_01334"/>
    </source>
</evidence>
<dbReference type="InterPro" id="IPR029751">
    <property type="entry name" value="Ribosomal_L25_dom"/>
</dbReference>
<dbReference type="NCBIfam" id="NF004131">
    <property type="entry name" value="PRK05618.2-1"/>
    <property type="match status" value="1"/>
</dbReference>
<dbReference type="NCBIfam" id="TIGR00731">
    <property type="entry name" value="bL25_bact_ctc"/>
    <property type="match status" value="1"/>
</dbReference>
<comment type="subunit">
    <text evidence="5">Part of the 50S ribosomal subunit; part of the 5S rRNA/L5/L18/L25 subcomplex. Contacts the 5S rRNA. Binds to the 5S rRNA independently of L5 and L18.</text>
</comment>
<dbReference type="HAMAP" id="MF_01334">
    <property type="entry name" value="Ribosomal_bL25_CTC"/>
    <property type="match status" value="1"/>
</dbReference>
<dbReference type="RefSeq" id="WP_231448167.1">
    <property type="nucleotide sequence ID" value="NZ_JAJOMB010000021.1"/>
</dbReference>
<keyword evidence="4 5" id="KW-0687">Ribonucleoprotein</keyword>
<keyword evidence="2 5" id="KW-0694">RNA-binding</keyword>
<evidence type="ECO:0000313" key="10">
    <source>
        <dbReference type="Proteomes" id="UP001138997"/>
    </source>
</evidence>
<dbReference type="CDD" id="cd00495">
    <property type="entry name" value="Ribosomal_L25_TL5_CTC"/>
    <property type="match status" value="1"/>
</dbReference>
<comment type="similarity">
    <text evidence="5">Belongs to the bacterial ribosomal protein bL25 family. CTC subfamily.</text>
</comment>
<dbReference type="GO" id="GO:0022625">
    <property type="term" value="C:cytosolic large ribosomal subunit"/>
    <property type="evidence" value="ECO:0007669"/>
    <property type="project" value="TreeGrafter"/>
</dbReference>
<reference evidence="9" key="1">
    <citation type="submission" date="2021-11" db="EMBL/GenBank/DDBJ databases">
        <title>Streptomyces corallinus and Kineosporia corallina sp. nov., two new coral-derived marine actinobacteria.</title>
        <authorList>
            <person name="Buangrab K."/>
            <person name="Sutthacheep M."/>
            <person name="Yeemin T."/>
            <person name="Harunari E."/>
            <person name="Igarashi Y."/>
            <person name="Sripreechasak P."/>
            <person name="Kanchanasin P."/>
            <person name="Tanasupawat S."/>
            <person name="Phongsopitanun W."/>
        </authorList>
    </citation>
    <scope>NUCLEOTIDE SEQUENCE</scope>
    <source>
        <strain evidence="9">JCM 31032</strain>
    </source>
</reference>
<dbReference type="GO" id="GO:0006412">
    <property type="term" value="P:translation"/>
    <property type="evidence" value="ECO:0007669"/>
    <property type="project" value="UniProtKB-UniRule"/>
</dbReference>
<proteinExistence type="inferred from homology"/>
<evidence type="ECO:0000256" key="3">
    <source>
        <dbReference type="ARBA" id="ARBA00022980"/>
    </source>
</evidence>
<organism evidence="9 10">
    <name type="scientific">Kineosporia babensis</name>
    <dbReference type="NCBI Taxonomy" id="499548"/>
    <lineage>
        <taxon>Bacteria</taxon>
        <taxon>Bacillati</taxon>
        <taxon>Actinomycetota</taxon>
        <taxon>Actinomycetes</taxon>
        <taxon>Kineosporiales</taxon>
        <taxon>Kineosporiaceae</taxon>
        <taxon>Kineosporia</taxon>
    </lineage>
</organism>
<feature type="region of interest" description="Disordered" evidence="6">
    <location>
        <begin position="1"/>
        <end position="20"/>
    </location>
</feature>
<evidence type="ECO:0000256" key="2">
    <source>
        <dbReference type="ARBA" id="ARBA00022884"/>
    </source>
</evidence>
<gene>
    <name evidence="5" type="primary">rplY</name>
    <name evidence="5" type="synonym">ctc</name>
    <name evidence="9" type="ORF">LR394_31135</name>
</gene>
<sequence length="199" mass="20433">MSEVKLSATPRNDFGKGAARRLRRDHQVPAVLYGHGTDPVHVALPGHATMLALKGNANALLTIEIEGKSQLALPKDVQRHPLKGTIEHIDLLIVRQGEKVTVDVPLHFAGDPAPGGLVQIELTSLSLEVEATKIPDGIEHSIEGLEVGGQVLAGAITLPAGATLAGDAEAVALVVSDAARSVSAEDAGEAAPAAEGAEA</sequence>
<dbReference type="InterPro" id="IPR001021">
    <property type="entry name" value="Ribosomal_bL25_long"/>
</dbReference>
<dbReference type="Proteomes" id="UP001138997">
    <property type="component" value="Unassembled WGS sequence"/>
</dbReference>
<dbReference type="GO" id="GO:0003735">
    <property type="term" value="F:structural constituent of ribosome"/>
    <property type="evidence" value="ECO:0007669"/>
    <property type="project" value="InterPro"/>
</dbReference>
<dbReference type="Pfam" id="PF14693">
    <property type="entry name" value="Ribosomal_TL5_C"/>
    <property type="match status" value="1"/>
</dbReference>
<dbReference type="InterPro" id="IPR037121">
    <property type="entry name" value="Ribosomal_bL25_C"/>
</dbReference>
<name>A0A9X1NKR4_9ACTN</name>
<evidence type="ECO:0000256" key="4">
    <source>
        <dbReference type="ARBA" id="ARBA00023274"/>
    </source>
</evidence>
<dbReference type="GO" id="GO:0008097">
    <property type="term" value="F:5S rRNA binding"/>
    <property type="evidence" value="ECO:0007669"/>
    <property type="project" value="InterPro"/>
</dbReference>
<comment type="caution">
    <text evidence="9">The sequence shown here is derived from an EMBL/GenBank/DDBJ whole genome shotgun (WGS) entry which is preliminary data.</text>
</comment>
<evidence type="ECO:0000256" key="6">
    <source>
        <dbReference type="SAM" id="MobiDB-lite"/>
    </source>
</evidence>
<keyword evidence="3 5" id="KW-0689">Ribosomal protein</keyword>
<feature type="domain" description="Large ribosomal subunit protein bL25 beta" evidence="8">
    <location>
        <begin position="99"/>
        <end position="176"/>
    </location>
</feature>
<dbReference type="EMBL" id="JAJOMB010000021">
    <property type="protein sequence ID" value="MCD5315364.1"/>
    <property type="molecule type" value="Genomic_DNA"/>
</dbReference>
<evidence type="ECO:0000259" key="8">
    <source>
        <dbReference type="Pfam" id="PF14693"/>
    </source>
</evidence>
<feature type="domain" description="Large ribosomal subunit protein bL25 L25" evidence="7">
    <location>
        <begin position="6"/>
        <end position="91"/>
    </location>
</feature>
<dbReference type="Pfam" id="PF01386">
    <property type="entry name" value="Ribosomal_L25p"/>
    <property type="match status" value="1"/>
</dbReference>
<dbReference type="Gene3D" id="2.40.240.10">
    <property type="entry name" value="Ribosomal Protein L25, Chain P"/>
    <property type="match status" value="1"/>
</dbReference>
<evidence type="ECO:0000259" key="7">
    <source>
        <dbReference type="Pfam" id="PF01386"/>
    </source>
</evidence>
<dbReference type="PANTHER" id="PTHR33284:SF1">
    <property type="entry name" value="RIBOSOMAL PROTEIN L25_GLN-TRNA SYNTHETASE, ANTI-CODON-BINDING DOMAIN-CONTAINING PROTEIN"/>
    <property type="match status" value="1"/>
</dbReference>
<keyword evidence="1 5" id="KW-0699">rRNA-binding</keyword>
<keyword evidence="10" id="KW-1185">Reference proteome</keyword>
<comment type="function">
    <text evidence="5">This is one of the proteins that binds to the 5S RNA in the ribosome where it forms part of the central protuberance.</text>
</comment>
<accession>A0A9X1NKR4</accession>
<dbReference type="InterPro" id="IPR020930">
    <property type="entry name" value="Ribosomal_uL5_bac-type"/>
</dbReference>
<dbReference type="AlphaFoldDB" id="A0A9X1NKR4"/>